<sequence length="172" mass="18889">MAASWHHVTSILASAASASLLLVLVAAPQSSLACYPVDGTDYSKEVLMEVKVAYSPVVVSGVPVRTHDHTSNPDLYAVDLEVYCIIKGKGIKRFIRINNVGEFRVIPWLIHVSRASRVSRVSEEIVSPEIIAKNGWACKKFNQSINQPTNQFNPSQPNPTQPINQSINQPIV</sequence>
<dbReference type="EMBL" id="BMAT01007185">
    <property type="protein sequence ID" value="GFR59294.1"/>
    <property type="molecule type" value="Genomic_DNA"/>
</dbReference>
<evidence type="ECO:0000256" key="2">
    <source>
        <dbReference type="SAM" id="SignalP"/>
    </source>
</evidence>
<feature type="signal peptide" evidence="2">
    <location>
        <begin position="1"/>
        <end position="33"/>
    </location>
</feature>
<name>A0AAV4EEU1_9GAST</name>
<feature type="chain" id="PRO_5043472694" evidence="2">
    <location>
        <begin position="34"/>
        <end position="172"/>
    </location>
</feature>
<protein>
    <submittedName>
        <fullName evidence="3">Uncharacterized protein</fullName>
    </submittedName>
</protein>
<organism evidence="3 4">
    <name type="scientific">Elysia marginata</name>
    <dbReference type="NCBI Taxonomy" id="1093978"/>
    <lineage>
        <taxon>Eukaryota</taxon>
        <taxon>Metazoa</taxon>
        <taxon>Spiralia</taxon>
        <taxon>Lophotrochozoa</taxon>
        <taxon>Mollusca</taxon>
        <taxon>Gastropoda</taxon>
        <taxon>Heterobranchia</taxon>
        <taxon>Euthyneura</taxon>
        <taxon>Panpulmonata</taxon>
        <taxon>Sacoglossa</taxon>
        <taxon>Placobranchoidea</taxon>
        <taxon>Plakobranchidae</taxon>
        <taxon>Elysia</taxon>
    </lineage>
</organism>
<evidence type="ECO:0000313" key="3">
    <source>
        <dbReference type="EMBL" id="GFR59294.1"/>
    </source>
</evidence>
<proteinExistence type="predicted"/>
<keyword evidence="4" id="KW-1185">Reference proteome</keyword>
<dbReference type="AlphaFoldDB" id="A0AAV4EEU1"/>
<feature type="compositionally biased region" description="Polar residues" evidence="1">
    <location>
        <begin position="161"/>
        <end position="172"/>
    </location>
</feature>
<evidence type="ECO:0000313" key="4">
    <source>
        <dbReference type="Proteomes" id="UP000762676"/>
    </source>
</evidence>
<feature type="region of interest" description="Disordered" evidence="1">
    <location>
        <begin position="147"/>
        <end position="172"/>
    </location>
</feature>
<evidence type="ECO:0000256" key="1">
    <source>
        <dbReference type="SAM" id="MobiDB-lite"/>
    </source>
</evidence>
<comment type="caution">
    <text evidence="3">The sequence shown here is derived from an EMBL/GenBank/DDBJ whole genome shotgun (WGS) entry which is preliminary data.</text>
</comment>
<keyword evidence="2" id="KW-0732">Signal</keyword>
<gene>
    <name evidence="3" type="ORF">ElyMa_003501400</name>
</gene>
<accession>A0AAV4EEU1</accession>
<reference evidence="3 4" key="1">
    <citation type="journal article" date="2021" name="Elife">
        <title>Chloroplast acquisition without the gene transfer in kleptoplastic sea slugs, Plakobranchus ocellatus.</title>
        <authorList>
            <person name="Maeda T."/>
            <person name="Takahashi S."/>
            <person name="Yoshida T."/>
            <person name="Shimamura S."/>
            <person name="Takaki Y."/>
            <person name="Nagai Y."/>
            <person name="Toyoda A."/>
            <person name="Suzuki Y."/>
            <person name="Arimoto A."/>
            <person name="Ishii H."/>
            <person name="Satoh N."/>
            <person name="Nishiyama T."/>
            <person name="Hasebe M."/>
            <person name="Maruyama T."/>
            <person name="Minagawa J."/>
            <person name="Obokata J."/>
            <person name="Shigenobu S."/>
        </authorList>
    </citation>
    <scope>NUCLEOTIDE SEQUENCE [LARGE SCALE GENOMIC DNA]</scope>
</reference>
<dbReference type="Proteomes" id="UP000762676">
    <property type="component" value="Unassembled WGS sequence"/>
</dbReference>